<protein>
    <submittedName>
        <fullName evidence="2">Uncharacterized protein</fullName>
    </submittedName>
</protein>
<organism evidence="2">
    <name type="scientific">marine metagenome</name>
    <dbReference type="NCBI Taxonomy" id="408172"/>
    <lineage>
        <taxon>unclassified sequences</taxon>
        <taxon>metagenomes</taxon>
        <taxon>ecological metagenomes</taxon>
    </lineage>
</organism>
<evidence type="ECO:0000313" key="2">
    <source>
        <dbReference type="EMBL" id="SVA47205.1"/>
    </source>
</evidence>
<reference evidence="2" key="1">
    <citation type="submission" date="2018-05" db="EMBL/GenBank/DDBJ databases">
        <authorList>
            <person name="Lanie J.A."/>
            <person name="Ng W.-L."/>
            <person name="Kazmierczak K.M."/>
            <person name="Andrzejewski T.M."/>
            <person name="Davidsen T.M."/>
            <person name="Wayne K.J."/>
            <person name="Tettelin H."/>
            <person name="Glass J.I."/>
            <person name="Rusch D."/>
            <person name="Podicherti R."/>
            <person name="Tsui H.-C.T."/>
            <person name="Winkler M.E."/>
        </authorList>
    </citation>
    <scope>NUCLEOTIDE SEQUENCE</scope>
</reference>
<feature type="region of interest" description="Disordered" evidence="1">
    <location>
        <begin position="1"/>
        <end position="20"/>
    </location>
</feature>
<accession>A0A381W3S9</accession>
<sequence length="41" mass="4643">MRYNKVPGRKATLLTDSGQSSCPRPGHTVLWWLGQFRTPLS</sequence>
<name>A0A381W3S9_9ZZZZ</name>
<gene>
    <name evidence="2" type="ORF">METZ01_LOCUS100059</name>
</gene>
<dbReference type="EMBL" id="UINC01010628">
    <property type="protein sequence ID" value="SVA47205.1"/>
    <property type="molecule type" value="Genomic_DNA"/>
</dbReference>
<dbReference type="AlphaFoldDB" id="A0A381W3S9"/>
<proteinExistence type="predicted"/>
<evidence type="ECO:0000256" key="1">
    <source>
        <dbReference type="SAM" id="MobiDB-lite"/>
    </source>
</evidence>